<protein>
    <recommendedName>
        <fullName evidence="3">DUF4188 domain-containing protein</fullName>
    </recommendedName>
</protein>
<evidence type="ECO:0000313" key="1">
    <source>
        <dbReference type="EMBL" id="SDM00315.1"/>
    </source>
</evidence>
<proteinExistence type="predicted"/>
<dbReference type="OrthoDB" id="7566033at2"/>
<dbReference type="AlphaFoldDB" id="A0A1G9PQH1"/>
<organism evidence="1 2">
    <name type="scientific">Geodermatophilus siccatus</name>
    <dbReference type="NCBI Taxonomy" id="1137991"/>
    <lineage>
        <taxon>Bacteria</taxon>
        <taxon>Bacillati</taxon>
        <taxon>Actinomycetota</taxon>
        <taxon>Actinomycetes</taxon>
        <taxon>Geodermatophilales</taxon>
        <taxon>Geodermatophilaceae</taxon>
        <taxon>Geodermatophilus</taxon>
    </lineage>
</organism>
<reference evidence="2" key="1">
    <citation type="submission" date="2016-10" db="EMBL/GenBank/DDBJ databases">
        <authorList>
            <person name="Varghese N."/>
            <person name="Submissions S."/>
        </authorList>
    </citation>
    <scope>NUCLEOTIDE SEQUENCE [LARGE SCALE GENOMIC DNA]</scope>
    <source>
        <strain evidence="2">DSM 45419</strain>
    </source>
</reference>
<keyword evidence="2" id="KW-1185">Reference proteome</keyword>
<dbReference type="RefSeq" id="WP_091215380.1">
    <property type="nucleotide sequence ID" value="NZ_FNHE01000003.1"/>
</dbReference>
<evidence type="ECO:0000313" key="2">
    <source>
        <dbReference type="Proteomes" id="UP000198680"/>
    </source>
</evidence>
<evidence type="ECO:0008006" key="3">
    <source>
        <dbReference type="Google" id="ProtNLM"/>
    </source>
</evidence>
<dbReference type="InterPro" id="IPR025444">
    <property type="entry name" value="Monooxy_af470"/>
</dbReference>
<name>A0A1G9PQH1_9ACTN</name>
<dbReference type="EMBL" id="FNHE01000003">
    <property type="protein sequence ID" value="SDM00315.1"/>
    <property type="molecule type" value="Genomic_DNA"/>
</dbReference>
<sequence length="156" mass="17535">MARIARGRWTHTHEGDLAVFLIGMRINRVRRPDAWLPVLAAMGPMLAELARDPDSGFLGYRMTLGRRGPVLVQYWRRVEDLYRYATATDARHRPAWTAFNRRARRVAGAVGIWHETYQVARAESIYVDLPVQGLAAATGARPVTSRLDRAAARLAG</sequence>
<dbReference type="Pfam" id="PF13826">
    <property type="entry name" value="Monooxy_af470-like"/>
    <property type="match status" value="1"/>
</dbReference>
<dbReference type="Proteomes" id="UP000198680">
    <property type="component" value="Unassembled WGS sequence"/>
</dbReference>
<gene>
    <name evidence="1" type="ORF">SAMN05660642_01297</name>
</gene>
<accession>A0A1G9PQH1</accession>